<gene>
    <name evidence="1" type="ORF">BOLFYP28_05176</name>
</gene>
<evidence type="ECO:0000313" key="1">
    <source>
        <dbReference type="EMBL" id="VYT56477.1"/>
    </source>
</evidence>
<protein>
    <submittedName>
        <fullName evidence="1">Uncharacterized protein</fullName>
    </submittedName>
</protein>
<reference evidence="1" key="1">
    <citation type="submission" date="2019-11" db="EMBL/GenBank/DDBJ databases">
        <authorList>
            <person name="Feng L."/>
        </authorList>
    </citation>
    <scope>NUCLEOTIDE SEQUENCE</scope>
    <source>
        <strain evidence="1">BovatusLFYP28</strain>
    </source>
</reference>
<dbReference type="EMBL" id="CACRTD010000104">
    <property type="protein sequence ID" value="VYT56477.1"/>
    <property type="molecule type" value="Genomic_DNA"/>
</dbReference>
<dbReference type="AlphaFoldDB" id="A0A6N2XRM6"/>
<organism evidence="1">
    <name type="scientific">Bacteroides ovatus</name>
    <dbReference type="NCBI Taxonomy" id="28116"/>
    <lineage>
        <taxon>Bacteria</taxon>
        <taxon>Pseudomonadati</taxon>
        <taxon>Bacteroidota</taxon>
        <taxon>Bacteroidia</taxon>
        <taxon>Bacteroidales</taxon>
        <taxon>Bacteroidaceae</taxon>
        <taxon>Bacteroides</taxon>
    </lineage>
</organism>
<sequence length="88" mass="10237">MTHLNTHPWDEGIAEIQISCGAYSIQDNLSKEKRMQMNTSTGKHLQFLTQMAVSSPVFKLLFKNYHNHYIQVESLVKQMAKEINEQQQ</sequence>
<proteinExistence type="predicted"/>
<name>A0A6N2XRM6_BACOV</name>
<accession>A0A6N2XRM6</accession>